<dbReference type="GO" id="GO:0030212">
    <property type="term" value="P:hyaluronan metabolic process"/>
    <property type="evidence" value="ECO:0007669"/>
    <property type="project" value="InterPro"/>
</dbReference>
<keyword evidence="4" id="KW-0646">Protease inhibitor</keyword>
<evidence type="ECO:0000256" key="3">
    <source>
        <dbReference type="ARBA" id="ARBA00022525"/>
    </source>
</evidence>
<dbReference type="InterPro" id="IPR050934">
    <property type="entry name" value="ITIH"/>
</dbReference>
<dbReference type="PROSITE" id="PS51468">
    <property type="entry name" value="VIT"/>
    <property type="match status" value="1"/>
</dbReference>
<evidence type="ECO:0000256" key="11">
    <source>
        <dbReference type="SAM" id="Phobius"/>
    </source>
</evidence>
<keyword evidence="11" id="KW-1133">Transmembrane helix</keyword>
<evidence type="ECO:0000256" key="1">
    <source>
        <dbReference type="ARBA" id="ARBA00004613"/>
    </source>
</evidence>
<dbReference type="HOGENOM" id="CLU_008101_0_0_1"/>
<evidence type="ECO:0000256" key="7">
    <source>
        <dbReference type="ARBA" id="ARBA00022974"/>
    </source>
</evidence>
<evidence type="ECO:0000313" key="14">
    <source>
        <dbReference type="Ensembl" id="ENSACAP00000007772.4"/>
    </source>
</evidence>
<dbReference type="Pfam" id="PF08487">
    <property type="entry name" value="VIT"/>
    <property type="match status" value="1"/>
</dbReference>
<comment type="function">
    <text evidence="9">May act as a carrier of hyaluronan in serum or as a binding protein between hyaluronan and other matrix protein, including those on cell surfaces in tissues to regulate the localization, synthesis and degradation of hyaluronan which are essential to cells undergoing biological processes.</text>
</comment>
<dbReference type="PANTHER" id="PTHR10338:SF115">
    <property type="entry name" value="INTER-ALPHA-TRYPSIN INHIBITOR HEAVY CHAIN H3"/>
    <property type="match status" value="1"/>
</dbReference>
<dbReference type="SMART" id="SM00327">
    <property type="entry name" value="VWA"/>
    <property type="match status" value="1"/>
</dbReference>
<name>G1KH79_ANOCA</name>
<comment type="subcellular location">
    <subcellularLocation>
        <location evidence="1">Secreted</location>
    </subcellularLocation>
</comment>
<evidence type="ECO:0000256" key="5">
    <source>
        <dbReference type="ARBA" id="ARBA00022729"/>
    </source>
</evidence>
<comment type="similarity">
    <text evidence="2">Belongs to the ITIH family.</text>
</comment>
<dbReference type="InterPro" id="IPR010600">
    <property type="entry name" value="ITI_HC_C"/>
</dbReference>
<dbReference type="Pfam" id="PF06668">
    <property type="entry name" value="ITI_HC_C"/>
    <property type="match status" value="1"/>
</dbReference>
<dbReference type="SUPFAM" id="SSF53300">
    <property type="entry name" value="vWA-like"/>
    <property type="match status" value="1"/>
</dbReference>
<dbReference type="Gene3D" id="3.40.50.410">
    <property type="entry name" value="von Willebrand factor, type A domain"/>
    <property type="match status" value="1"/>
</dbReference>
<reference evidence="14" key="3">
    <citation type="submission" date="2025-09" db="UniProtKB">
        <authorList>
            <consortium name="Ensembl"/>
        </authorList>
    </citation>
    <scope>IDENTIFICATION</scope>
</reference>
<dbReference type="GO" id="GO:0005576">
    <property type="term" value="C:extracellular region"/>
    <property type="evidence" value="ECO:0007669"/>
    <property type="project" value="UniProtKB-SubCell"/>
</dbReference>
<dbReference type="InterPro" id="IPR036465">
    <property type="entry name" value="vWFA_dom_sf"/>
</dbReference>
<evidence type="ECO:0000313" key="15">
    <source>
        <dbReference type="Proteomes" id="UP000001646"/>
    </source>
</evidence>
<keyword evidence="8" id="KW-0325">Glycoprotein</keyword>
<accession>G1KH79</accession>
<dbReference type="GeneTree" id="ENSGT00940000154554"/>
<dbReference type="Bgee" id="ENSACAG00000007499">
    <property type="expression patterns" value="Expressed in liver and 8 other cell types or tissues"/>
</dbReference>
<dbReference type="GO" id="GO:0004867">
    <property type="term" value="F:serine-type endopeptidase inhibitor activity"/>
    <property type="evidence" value="ECO:0007669"/>
    <property type="project" value="UniProtKB-KW"/>
</dbReference>
<dbReference type="Ensembl" id="ENSACAT00000007938.4">
    <property type="protein sequence ID" value="ENSACAP00000007772.4"/>
    <property type="gene ID" value="ENSACAG00000007499.4"/>
</dbReference>
<reference evidence="14" key="2">
    <citation type="submission" date="2025-08" db="UniProtKB">
        <authorList>
            <consortium name="Ensembl"/>
        </authorList>
    </citation>
    <scope>IDENTIFICATION</scope>
</reference>
<evidence type="ECO:0000256" key="4">
    <source>
        <dbReference type="ARBA" id="ARBA00022690"/>
    </source>
</evidence>
<dbReference type="STRING" id="28377.ENSACAP00000007772"/>
<reference evidence="14 15" key="1">
    <citation type="submission" date="2009-12" db="EMBL/GenBank/DDBJ databases">
        <title>The Genome Sequence of Anolis carolinensis (Green Anole Lizard).</title>
        <authorList>
            <consortium name="The Genome Sequencing Platform"/>
            <person name="Di Palma F."/>
            <person name="Alfoldi J."/>
            <person name="Heiman D."/>
            <person name="Young S."/>
            <person name="Grabherr M."/>
            <person name="Johnson J."/>
            <person name="Lander E.S."/>
            <person name="Lindblad-Toh K."/>
        </authorList>
    </citation>
    <scope>NUCLEOTIDE SEQUENCE [LARGE SCALE GENOMIC DNA]</scope>
    <source>
        <strain evidence="14 15">JBL SC #1</strain>
    </source>
</reference>
<keyword evidence="7" id="KW-0654">Proteoglycan</keyword>
<evidence type="ECO:0000256" key="10">
    <source>
        <dbReference type="ARBA" id="ARBA00039924"/>
    </source>
</evidence>
<keyword evidence="15" id="KW-1185">Reference proteome</keyword>
<dbReference type="InParanoid" id="G1KH79"/>
<sequence length="900" mass="101584">MGRHLPFYIWLAFIPVLVSSDFLVEQLRNVKKRNTIDGHPKGIEIYWVKIDCSVTSRFSRNVITSRAVNRANVSKEAFFDVELPKTAFITNFTMTIDGVTYPGTIKEKEVAQKQYQKAVSSGRTAGLVKASGRKTEKFSVSVNVAAASKITFELTYEELLKRSFGKYELFIKVNPKQLVNKFEIEANIFEPQGISDLEVEGTFLNNELLPLVQKSYSGKKAHVLFSPTIDQQRTCDNCTTSLLQGDFLIKYDVNRDIPSNLQIVNGYFVHFFAPKNLAHLPKNVAFVIDVSGSMWGSKIRQAKEAMIKIVEDLKEDDHFNIILFESEVRKWKDGIIKATPENVQEAKYFIGNITESGLTNFNGGLMAGIEMLNNAHKLKIVPERSASLTIMLSDGEANVGETDQFRIQENAKNASQGKYPLYSLGFGYNLDYGFLERLSKVNNGVARRIYDDSDAALQLQGFYDEVANPLLTDVALEYPENVISDVTENNFKHYYDGSELVVAGRITDNDLNSITAEVKAHGALKDLTFTEQADVEETAKAFEEQKYIFGEYIERLWAYLTIRQLLEKSSIATGYEKGNLTAKALEMSLKYKFVTPLTSMIVTKPEDDEEPEVVADKPIEGRNFFLFVMEKYPITNTPAIQIKSYPAGDLPHFGKIDGDPHFIIAVPQKEDALCFNINEDPGAVLSLISDPVTGIVVNGQLIGEKKSNNDVREQNTYFGKLGIANIHRNIKIEITTEQIILHNGVKRTAFSWLDEVILQQPSLTLVIKRKKSMEVSMDNGAKFVVILHQVWKKHPLHRDFLGFYTLDSHRLSQQTHGLLGQFFRPIDFDILEVHPGSDPEKPDATMVVKNNWLTVTRGWQKDYTEDTRHGLNVPCWFVHNNGEGLIDGVHTDYIVPSIFG</sequence>
<evidence type="ECO:0000256" key="9">
    <source>
        <dbReference type="ARBA" id="ARBA00037051"/>
    </source>
</evidence>
<protein>
    <recommendedName>
        <fullName evidence="10">Inter-alpha-trypsin inhibitor heavy chain H3</fullName>
    </recommendedName>
</protein>
<dbReference type="eggNOG" id="ENOG502QPS2">
    <property type="taxonomic scope" value="Eukaryota"/>
</dbReference>
<proteinExistence type="inferred from homology"/>
<dbReference type="AlphaFoldDB" id="G1KH79"/>
<keyword evidence="5" id="KW-0732">Signal</keyword>
<dbReference type="SMART" id="SM00609">
    <property type="entry name" value="VIT"/>
    <property type="match status" value="1"/>
</dbReference>
<keyword evidence="11" id="KW-0472">Membrane</keyword>
<evidence type="ECO:0000256" key="8">
    <source>
        <dbReference type="ARBA" id="ARBA00023180"/>
    </source>
</evidence>
<dbReference type="Pfam" id="PF00092">
    <property type="entry name" value="VWA"/>
    <property type="match status" value="1"/>
</dbReference>
<keyword evidence="11" id="KW-0812">Transmembrane</keyword>
<dbReference type="Proteomes" id="UP000001646">
    <property type="component" value="Chromosome 2"/>
</dbReference>
<keyword evidence="6" id="KW-0722">Serine protease inhibitor</keyword>
<organism evidence="14 15">
    <name type="scientific">Anolis carolinensis</name>
    <name type="common">Green anole</name>
    <name type="synonym">American chameleon</name>
    <dbReference type="NCBI Taxonomy" id="28377"/>
    <lineage>
        <taxon>Eukaryota</taxon>
        <taxon>Metazoa</taxon>
        <taxon>Chordata</taxon>
        <taxon>Craniata</taxon>
        <taxon>Vertebrata</taxon>
        <taxon>Euteleostomi</taxon>
        <taxon>Lepidosauria</taxon>
        <taxon>Squamata</taxon>
        <taxon>Bifurcata</taxon>
        <taxon>Unidentata</taxon>
        <taxon>Episquamata</taxon>
        <taxon>Toxicofera</taxon>
        <taxon>Iguania</taxon>
        <taxon>Dactyloidae</taxon>
        <taxon>Anolis</taxon>
    </lineage>
</organism>
<evidence type="ECO:0000259" key="13">
    <source>
        <dbReference type="PROSITE" id="PS51468"/>
    </source>
</evidence>
<dbReference type="InterPro" id="IPR002035">
    <property type="entry name" value="VWF_A"/>
</dbReference>
<dbReference type="InterPro" id="IPR013694">
    <property type="entry name" value="VIT"/>
</dbReference>
<keyword evidence="3" id="KW-0964">Secreted</keyword>
<dbReference type="PROSITE" id="PS50234">
    <property type="entry name" value="VWFA"/>
    <property type="match status" value="1"/>
</dbReference>
<evidence type="ECO:0000259" key="12">
    <source>
        <dbReference type="PROSITE" id="PS50234"/>
    </source>
</evidence>
<feature type="transmembrane region" description="Helical" evidence="11">
    <location>
        <begin position="6"/>
        <end position="24"/>
    </location>
</feature>
<evidence type="ECO:0000256" key="2">
    <source>
        <dbReference type="ARBA" id="ARBA00010158"/>
    </source>
</evidence>
<feature type="domain" description="VWFA" evidence="12">
    <location>
        <begin position="283"/>
        <end position="466"/>
    </location>
</feature>
<dbReference type="FunFam" id="3.40.50.410:FF:000013">
    <property type="entry name" value="inter-alpha-trypsin inhibitor heavy chain H2"/>
    <property type="match status" value="1"/>
</dbReference>
<evidence type="ECO:0000256" key="6">
    <source>
        <dbReference type="ARBA" id="ARBA00022900"/>
    </source>
</evidence>
<dbReference type="PANTHER" id="PTHR10338">
    <property type="entry name" value="INTER-ALPHA-TRYPSIN INHIBITOR HEAVY CHAIN FAMILY MEMBER"/>
    <property type="match status" value="1"/>
</dbReference>
<feature type="domain" description="VIT" evidence="13">
    <location>
        <begin position="29"/>
        <end position="158"/>
    </location>
</feature>